<organism evidence="7 8">
    <name type="scientific">Streptomyces rugosispiralis</name>
    <dbReference type="NCBI Taxonomy" id="2967341"/>
    <lineage>
        <taxon>Bacteria</taxon>
        <taxon>Bacillati</taxon>
        <taxon>Actinomycetota</taxon>
        <taxon>Actinomycetes</taxon>
        <taxon>Kitasatosporales</taxon>
        <taxon>Streptomycetaceae</taxon>
        <taxon>Streptomyces</taxon>
    </lineage>
</organism>
<evidence type="ECO:0000256" key="1">
    <source>
        <dbReference type="ARBA" id="ARBA00009156"/>
    </source>
</evidence>
<dbReference type="PIRSF" id="PIRSF000538">
    <property type="entry name" value="GlpK"/>
    <property type="match status" value="1"/>
</dbReference>
<keyword evidence="2" id="KW-0859">Xylose metabolism</keyword>
<dbReference type="CDD" id="cd07805">
    <property type="entry name" value="ASKHA_NBD_FGGY_CvXK-like"/>
    <property type="match status" value="1"/>
</dbReference>
<dbReference type="InterPro" id="IPR018484">
    <property type="entry name" value="FGGY_N"/>
</dbReference>
<comment type="similarity">
    <text evidence="1">Belongs to the FGGY kinase family.</text>
</comment>
<dbReference type="SUPFAM" id="SSF53067">
    <property type="entry name" value="Actin-like ATPase domain"/>
    <property type="match status" value="2"/>
</dbReference>
<proteinExistence type="inferred from homology"/>
<keyword evidence="2" id="KW-0119">Carbohydrate metabolism</keyword>
<dbReference type="Pfam" id="PF02782">
    <property type="entry name" value="FGGY_C"/>
    <property type="match status" value="1"/>
</dbReference>
<dbReference type="EMBL" id="JANIAA010000027">
    <property type="protein sequence ID" value="MCQ8192683.1"/>
    <property type="molecule type" value="Genomic_DNA"/>
</dbReference>
<dbReference type="PANTHER" id="PTHR43095:SF5">
    <property type="entry name" value="XYLULOSE KINASE"/>
    <property type="match status" value="1"/>
</dbReference>
<evidence type="ECO:0000256" key="3">
    <source>
        <dbReference type="ARBA" id="ARBA00022679"/>
    </source>
</evidence>
<dbReference type="PANTHER" id="PTHR43095">
    <property type="entry name" value="SUGAR KINASE"/>
    <property type="match status" value="1"/>
</dbReference>
<evidence type="ECO:0000256" key="4">
    <source>
        <dbReference type="ARBA" id="ARBA00022777"/>
    </source>
</evidence>
<evidence type="ECO:0000313" key="8">
    <source>
        <dbReference type="Proteomes" id="UP001204746"/>
    </source>
</evidence>
<evidence type="ECO:0000313" key="7">
    <source>
        <dbReference type="EMBL" id="MCQ8192683.1"/>
    </source>
</evidence>
<dbReference type="InterPro" id="IPR050406">
    <property type="entry name" value="FGGY_Carb_Kinase"/>
</dbReference>
<comment type="caution">
    <text evidence="7">The sequence shown here is derived from an EMBL/GenBank/DDBJ whole genome shotgun (WGS) entry which is preliminary data.</text>
</comment>
<keyword evidence="4 7" id="KW-0418">Kinase</keyword>
<evidence type="ECO:0000259" key="6">
    <source>
        <dbReference type="Pfam" id="PF02782"/>
    </source>
</evidence>
<dbReference type="Gene3D" id="3.30.420.40">
    <property type="match status" value="2"/>
</dbReference>
<feature type="domain" description="Carbohydrate kinase FGGY C-terminal" evidence="6">
    <location>
        <begin position="255"/>
        <end position="444"/>
    </location>
</feature>
<dbReference type="InterPro" id="IPR018485">
    <property type="entry name" value="FGGY_C"/>
</dbReference>
<dbReference type="InterPro" id="IPR000577">
    <property type="entry name" value="Carb_kinase_FGGY"/>
</dbReference>
<keyword evidence="8" id="KW-1185">Reference proteome</keyword>
<evidence type="ECO:0000259" key="5">
    <source>
        <dbReference type="Pfam" id="PF00370"/>
    </source>
</evidence>
<accession>A0ABT1V5M2</accession>
<dbReference type="Pfam" id="PF00370">
    <property type="entry name" value="FGGY_N"/>
    <property type="match status" value="1"/>
</dbReference>
<dbReference type="GO" id="GO:0016301">
    <property type="term" value="F:kinase activity"/>
    <property type="evidence" value="ECO:0007669"/>
    <property type="project" value="UniProtKB-KW"/>
</dbReference>
<protein>
    <submittedName>
        <fullName evidence="7">FGGY family carbohydrate kinase</fullName>
    </submittedName>
</protein>
<dbReference type="RefSeq" id="WP_256653542.1">
    <property type="nucleotide sequence ID" value="NZ_JANIAA010000027.1"/>
</dbReference>
<sequence length="500" mass="55237">MSNQPDYVMAYDCGTTSLKAGVFDSSGRIIAEANETYPLHQPHPGWAEQDPDVLWEAVCRAGKRVLAASQIDPRAIAAAVFVAPWKNIIPVTADGDVLRRSMIWLDSRAIEQAERLNQNAGFFVGTGQEYWPRLMWLKENEPEVWDRADMIMGLNTYFKWRATGEFVTEPSDDFISSGKEAVQRQFSTILASAGLLQDLAKFPVCRPATEMVGTITGTAATELGLAEGTPVFGGFGDLPAITVGIGRARLGDLHIYLGTSSWLVNIVADRFASEATLHFAFDNSVDGAGFVIQTGCLAYDWAVAQLYHAERQELGGKIADLVNKEVEEIPAGSERLLATHWLNGELPPLAKNATGLFLNLTTSHDRRHMVRAVMESVCYTHRMNLERYLRTTGAERPDAIRVVGGGANSDPWMQMLADILQIRIEVPEAPRYTGVMGAFYCAQVGLGNLEDYAAVSDVVRVQRAFLPNPDHRAVYDRLYSVYLRLLPALGNLYDDLNGRY</sequence>
<reference evidence="7 8" key="1">
    <citation type="submission" date="2022-07" db="EMBL/GenBank/DDBJ databases">
        <authorList>
            <person name="Phongsopitanun W."/>
            <person name="Tanasupawat S."/>
        </authorList>
    </citation>
    <scope>NUCLEOTIDE SEQUENCE [LARGE SCALE GENOMIC DNA]</scope>
    <source>
        <strain evidence="7 8">RCU-064</strain>
    </source>
</reference>
<dbReference type="Proteomes" id="UP001204746">
    <property type="component" value="Unassembled WGS sequence"/>
</dbReference>
<dbReference type="InterPro" id="IPR043129">
    <property type="entry name" value="ATPase_NBD"/>
</dbReference>
<gene>
    <name evidence="7" type="ORF">NP777_31365</name>
</gene>
<evidence type="ECO:0000256" key="2">
    <source>
        <dbReference type="ARBA" id="ARBA00022629"/>
    </source>
</evidence>
<name>A0ABT1V5M2_9ACTN</name>
<feature type="domain" description="Carbohydrate kinase FGGY N-terminal" evidence="5">
    <location>
        <begin position="7"/>
        <end position="239"/>
    </location>
</feature>
<keyword evidence="3" id="KW-0808">Transferase</keyword>